<dbReference type="EMBL" id="ML976216">
    <property type="protein sequence ID" value="KAF1936034.1"/>
    <property type="molecule type" value="Genomic_DNA"/>
</dbReference>
<dbReference type="Proteomes" id="UP000800038">
    <property type="component" value="Unassembled WGS sequence"/>
</dbReference>
<accession>A0A6A5S920</accession>
<keyword evidence="2" id="KW-1185">Reference proteome</keyword>
<gene>
    <name evidence="1" type="ORF">EJ02DRAFT_105671</name>
</gene>
<sequence length="72" mass="7930">MALFRASFTGATFAKPSLSACLDSLSRTGRTPVCSTRHIHCLVFWLQHGRAQSRWDVGVPNGVRGPVKRHPV</sequence>
<proteinExistence type="predicted"/>
<evidence type="ECO:0000313" key="2">
    <source>
        <dbReference type="Proteomes" id="UP000800038"/>
    </source>
</evidence>
<protein>
    <submittedName>
        <fullName evidence="1">Uncharacterized protein</fullName>
    </submittedName>
</protein>
<organism evidence="1 2">
    <name type="scientific">Clathrospora elynae</name>
    <dbReference type="NCBI Taxonomy" id="706981"/>
    <lineage>
        <taxon>Eukaryota</taxon>
        <taxon>Fungi</taxon>
        <taxon>Dikarya</taxon>
        <taxon>Ascomycota</taxon>
        <taxon>Pezizomycotina</taxon>
        <taxon>Dothideomycetes</taxon>
        <taxon>Pleosporomycetidae</taxon>
        <taxon>Pleosporales</taxon>
        <taxon>Diademaceae</taxon>
        <taxon>Clathrospora</taxon>
    </lineage>
</organism>
<dbReference type="AlphaFoldDB" id="A0A6A5S920"/>
<evidence type="ECO:0000313" key="1">
    <source>
        <dbReference type="EMBL" id="KAF1936034.1"/>
    </source>
</evidence>
<name>A0A6A5S920_9PLEO</name>
<reference evidence="1" key="1">
    <citation type="journal article" date="2020" name="Stud. Mycol.">
        <title>101 Dothideomycetes genomes: a test case for predicting lifestyles and emergence of pathogens.</title>
        <authorList>
            <person name="Haridas S."/>
            <person name="Albert R."/>
            <person name="Binder M."/>
            <person name="Bloem J."/>
            <person name="Labutti K."/>
            <person name="Salamov A."/>
            <person name="Andreopoulos B."/>
            <person name="Baker S."/>
            <person name="Barry K."/>
            <person name="Bills G."/>
            <person name="Bluhm B."/>
            <person name="Cannon C."/>
            <person name="Castanera R."/>
            <person name="Culley D."/>
            <person name="Daum C."/>
            <person name="Ezra D."/>
            <person name="Gonzalez J."/>
            <person name="Henrissat B."/>
            <person name="Kuo A."/>
            <person name="Liang C."/>
            <person name="Lipzen A."/>
            <person name="Lutzoni F."/>
            <person name="Magnuson J."/>
            <person name="Mondo S."/>
            <person name="Nolan M."/>
            <person name="Ohm R."/>
            <person name="Pangilinan J."/>
            <person name="Park H.-J."/>
            <person name="Ramirez L."/>
            <person name="Alfaro M."/>
            <person name="Sun H."/>
            <person name="Tritt A."/>
            <person name="Yoshinaga Y."/>
            <person name="Zwiers L.-H."/>
            <person name="Turgeon B."/>
            <person name="Goodwin S."/>
            <person name="Spatafora J."/>
            <person name="Crous P."/>
            <person name="Grigoriev I."/>
        </authorList>
    </citation>
    <scope>NUCLEOTIDE SEQUENCE</scope>
    <source>
        <strain evidence="1">CBS 161.51</strain>
    </source>
</reference>